<name>K0KYA1_WICCF</name>
<dbReference type="Proteomes" id="UP000009328">
    <property type="component" value="Unassembled WGS sequence"/>
</dbReference>
<keyword evidence="2" id="KW-1185">Reference proteome</keyword>
<dbReference type="EMBL" id="CAIF01000302">
    <property type="protein sequence ID" value="CCH47052.1"/>
    <property type="molecule type" value="Genomic_DNA"/>
</dbReference>
<accession>K0KYA1</accession>
<reference evidence="1 2" key="1">
    <citation type="journal article" date="2012" name="Eukaryot. Cell">
        <title>Draft genome sequence of Wickerhamomyces ciferrii NRRL Y-1031 F-60-10.</title>
        <authorList>
            <person name="Schneider J."/>
            <person name="Andrea H."/>
            <person name="Blom J."/>
            <person name="Jaenicke S."/>
            <person name="Ruckert C."/>
            <person name="Schorsch C."/>
            <person name="Szczepanowski R."/>
            <person name="Farwick M."/>
            <person name="Goesmann A."/>
            <person name="Puhler A."/>
            <person name="Schaffer S."/>
            <person name="Tauch A."/>
            <person name="Kohler T."/>
            <person name="Brinkrolf K."/>
        </authorList>
    </citation>
    <scope>NUCLEOTIDE SEQUENCE [LARGE SCALE GENOMIC DNA]</scope>
    <source>
        <strain evidence="2">ATCC 14091 / BCRC 22168 / CBS 111 / JCM 3599 / NBRC 0793 / NRRL Y-1031 F-60-10</strain>
    </source>
</reference>
<dbReference type="InParanoid" id="K0KYA1"/>
<dbReference type="HOGENOM" id="CLU_1147960_0_0_1"/>
<protein>
    <submittedName>
        <fullName evidence="1">Secreted protein</fullName>
    </submittedName>
</protein>
<sequence>MQITLEIPHILGTKKEVILLAIAGLIWVEAIDEGGFGKCYYLNDKQSSTVAVYQNGRYSVFPIDDPKVNDKFIVSFYQNKGWTYSTVISFKKEFGTVQLPVSTVDIITPSGLYEKEEIMKLPPLGRRCHKFRHDFQLKMFKSKSEHCDCEHCELNDDGINTPRFRRIRHKRDYMLDAFLNDKFYKEFLRIIGHRKTSSKREMLNDDDSDDEEIELIPDPEDISVTEKESRYITFKSNIEYPGEPYGGYSSYLFGLNMQSPFGRTLA</sequence>
<comment type="caution">
    <text evidence="1">The sequence shown here is derived from an EMBL/GenBank/DDBJ whole genome shotgun (WGS) entry which is preliminary data.</text>
</comment>
<evidence type="ECO:0000313" key="1">
    <source>
        <dbReference type="EMBL" id="CCH47052.1"/>
    </source>
</evidence>
<gene>
    <name evidence="1" type="ORF">BN7_6661</name>
</gene>
<dbReference type="AlphaFoldDB" id="K0KYA1"/>
<evidence type="ECO:0000313" key="2">
    <source>
        <dbReference type="Proteomes" id="UP000009328"/>
    </source>
</evidence>
<proteinExistence type="predicted"/>
<organism evidence="1 2">
    <name type="scientific">Wickerhamomyces ciferrii (strain ATCC 14091 / BCRC 22168 / CBS 111 / JCM 3599 / NBRC 0793 / NRRL Y-1031 F-60-10)</name>
    <name type="common">Yeast</name>
    <name type="synonym">Pichia ciferrii</name>
    <dbReference type="NCBI Taxonomy" id="1206466"/>
    <lineage>
        <taxon>Eukaryota</taxon>
        <taxon>Fungi</taxon>
        <taxon>Dikarya</taxon>
        <taxon>Ascomycota</taxon>
        <taxon>Saccharomycotina</taxon>
        <taxon>Saccharomycetes</taxon>
        <taxon>Phaffomycetales</taxon>
        <taxon>Wickerhamomycetaceae</taxon>
        <taxon>Wickerhamomyces</taxon>
    </lineage>
</organism>